<gene>
    <name evidence="1" type="ORF">OXU80_17500</name>
</gene>
<reference evidence="1" key="1">
    <citation type="submission" date="2022-11" db="EMBL/GenBank/DDBJ databases">
        <title>beta-Carotene-producing bacterium, Jeongeuplla avenae sp. nov., alleviates the salt stress of Arabidopsis seedlings.</title>
        <authorList>
            <person name="Jiang L."/>
            <person name="Lee J."/>
        </authorList>
    </citation>
    <scope>NUCLEOTIDE SEQUENCE</scope>
    <source>
        <strain evidence="1">DY_R2A_6</strain>
    </source>
</reference>
<evidence type="ECO:0000313" key="1">
    <source>
        <dbReference type="EMBL" id="WAJ26655.1"/>
    </source>
</evidence>
<dbReference type="EMBL" id="CP113520">
    <property type="protein sequence ID" value="WAJ26655.1"/>
    <property type="molecule type" value="Genomic_DNA"/>
</dbReference>
<proteinExistence type="predicted"/>
<accession>A0ACD4NIN0</accession>
<protein>
    <submittedName>
        <fullName evidence="1">Winged helix-turn-helix domain-containing protein</fullName>
    </submittedName>
</protein>
<name>A0ACD4NIN0_9HYPH</name>
<dbReference type="Proteomes" id="UP001163223">
    <property type="component" value="Chromosome"/>
</dbReference>
<evidence type="ECO:0000313" key="2">
    <source>
        <dbReference type="Proteomes" id="UP001163223"/>
    </source>
</evidence>
<sequence>MLAKEGQVRVLRELARHDRFVPINSLAEALPMSPQGLNSTLSALIGYGIVRVDKSGQETRYKLADHPLTPPLVALFDVEEQAFENDMKVLVSSAEAEAGILSAWLYGRAAKETDSFTNNLEIAIVTQGDVDPVAVGEAFRQSVMADASRLRERISLMIMIVEETATIVDQPWWSLITETTKSLKGPLPSREVGVLQDGSVVGPF</sequence>
<keyword evidence="2" id="KW-1185">Reference proteome</keyword>
<organism evidence="1 2">
    <name type="scientific">Antarcticirhabdus aurantiaca</name>
    <dbReference type="NCBI Taxonomy" id="2606717"/>
    <lineage>
        <taxon>Bacteria</taxon>
        <taxon>Pseudomonadati</taxon>
        <taxon>Pseudomonadota</taxon>
        <taxon>Alphaproteobacteria</taxon>
        <taxon>Hyphomicrobiales</taxon>
        <taxon>Aurantimonadaceae</taxon>
        <taxon>Antarcticirhabdus</taxon>
    </lineage>
</organism>